<feature type="compositionally biased region" description="Basic residues" evidence="1">
    <location>
        <begin position="69"/>
        <end position="107"/>
    </location>
</feature>
<sequence>MLICRLHREQPGSRGLAGAPAHRRQGRRRHGVHAHRPARRRRELQHLVVGRGGGGRRPHRPRQPQGHQRPLHGRHGPVHQRVRRHRAARPARQRRRRRRAPRRRAGVRRAAVGAADGEGHVGAGRRLGAGAVGDLGDPGGVDRRGVRPRAARRRRRGRLLRAAHGAAAAGGHAVRGSLPRLGPAADHAGGRQHGQRHPRRRRDRSFSLEA</sequence>
<feature type="region of interest" description="Disordered" evidence="1">
    <location>
        <begin position="1"/>
        <end position="210"/>
    </location>
</feature>
<reference evidence="2" key="1">
    <citation type="submission" date="2020-05" db="EMBL/GenBank/DDBJ databases">
        <title>WGS assembly of Panicum virgatum.</title>
        <authorList>
            <person name="Lovell J.T."/>
            <person name="Jenkins J."/>
            <person name="Shu S."/>
            <person name="Juenger T.E."/>
            <person name="Schmutz J."/>
        </authorList>
    </citation>
    <scope>NUCLEOTIDE SEQUENCE</scope>
    <source>
        <strain evidence="2">AP13</strain>
    </source>
</reference>
<feature type="compositionally biased region" description="Gly residues" evidence="1">
    <location>
        <begin position="120"/>
        <end position="139"/>
    </location>
</feature>
<proteinExistence type="predicted"/>
<keyword evidence="3" id="KW-1185">Reference proteome</keyword>
<dbReference type="EMBL" id="CM029039">
    <property type="protein sequence ID" value="KAG2643179.1"/>
    <property type="molecule type" value="Genomic_DNA"/>
</dbReference>
<dbReference type="AlphaFoldDB" id="A0A8T0WJ96"/>
<feature type="compositionally biased region" description="Basic residues" evidence="1">
    <location>
        <begin position="146"/>
        <end position="161"/>
    </location>
</feature>
<evidence type="ECO:0000313" key="3">
    <source>
        <dbReference type="Proteomes" id="UP000823388"/>
    </source>
</evidence>
<feature type="compositionally biased region" description="Basic residues" evidence="1">
    <location>
        <begin position="21"/>
        <end position="43"/>
    </location>
</feature>
<feature type="compositionally biased region" description="Basic and acidic residues" evidence="1">
    <location>
        <begin position="1"/>
        <end position="11"/>
    </location>
</feature>
<dbReference type="Proteomes" id="UP000823388">
    <property type="component" value="Chromosome 2K"/>
</dbReference>
<feature type="compositionally biased region" description="Basic residues" evidence="1">
    <location>
        <begin position="193"/>
        <end position="203"/>
    </location>
</feature>
<comment type="caution">
    <text evidence="2">The sequence shown here is derived from an EMBL/GenBank/DDBJ whole genome shotgun (WGS) entry which is preliminary data.</text>
</comment>
<accession>A0A8T0WJ96</accession>
<evidence type="ECO:0000313" key="2">
    <source>
        <dbReference type="EMBL" id="KAG2643179.1"/>
    </source>
</evidence>
<evidence type="ECO:0000256" key="1">
    <source>
        <dbReference type="SAM" id="MobiDB-lite"/>
    </source>
</evidence>
<organism evidence="2 3">
    <name type="scientific">Panicum virgatum</name>
    <name type="common">Blackwell switchgrass</name>
    <dbReference type="NCBI Taxonomy" id="38727"/>
    <lineage>
        <taxon>Eukaryota</taxon>
        <taxon>Viridiplantae</taxon>
        <taxon>Streptophyta</taxon>
        <taxon>Embryophyta</taxon>
        <taxon>Tracheophyta</taxon>
        <taxon>Spermatophyta</taxon>
        <taxon>Magnoliopsida</taxon>
        <taxon>Liliopsida</taxon>
        <taxon>Poales</taxon>
        <taxon>Poaceae</taxon>
        <taxon>PACMAD clade</taxon>
        <taxon>Panicoideae</taxon>
        <taxon>Panicodae</taxon>
        <taxon>Paniceae</taxon>
        <taxon>Panicinae</taxon>
        <taxon>Panicum</taxon>
        <taxon>Panicum sect. Hiantes</taxon>
    </lineage>
</organism>
<gene>
    <name evidence="2" type="ORF">PVAP13_2KG315501</name>
</gene>
<name>A0A8T0WJ96_PANVG</name>
<protein>
    <submittedName>
        <fullName evidence="2">Uncharacterized protein</fullName>
    </submittedName>
</protein>
<feature type="compositionally biased region" description="Low complexity" evidence="1">
    <location>
        <begin position="162"/>
        <end position="176"/>
    </location>
</feature>